<dbReference type="Proteomes" id="UP000219338">
    <property type="component" value="Unassembled WGS sequence"/>
</dbReference>
<reference evidence="3" key="1">
    <citation type="journal article" date="2017" name="Nat. Ecol. Evol.">
        <title>Genome expansion and lineage-specific genetic innovations in the forest pathogenic fungi Armillaria.</title>
        <authorList>
            <person name="Sipos G."/>
            <person name="Prasanna A.N."/>
            <person name="Walter M.C."/>
            <person name="O'Connor E."/>
            <person name="Balint B."/>
            <person name="Krizsan K."/>
            <person name="Kiss B."/>
            <person name="Hess J."/>
            <person name="Varga T."/>
            <person name="Slot J."/>
            <person name="Riley R."/>
            <person name="Boka B."/>
            <person name="Rigling D."/>
            <person name="Barry K."/>
            <person name="Lee J."/>
            <person name="Mihaltcheva S."/>
            <person name="LaButti K."/>
            <person name="Lipzen A."/>
            <person name="Waldron R."/>
            <person name="Moloney N.M."/>
            <person name="Sperisen C."/>
            <person name="Kredics L."/>
            <person name="Vagvoelgyi C."/>
            <person name="Patrignani A."/>
            <person name="Fitzpatrick D."/>
            <person name="Nagy I."/>
            <person name="Doyle S."/>
            <person name="Anderson J.B."/>
            <person name="Grigoriev I.V."/>
            <person name="Gueldener U."/>
            <person name="Muensterkoetter M."/>
            <person name="Nagy L.G."/>
        </authorList>
    </citation>
    <scope>NUCLEOTIDE SEQUENCE [LARGE SCALE GENOMIC DNA]</scope>
    <source>
        <strain evidence="3">C18/9</strain>
    </source>
</reference>
<evidence type="ECO:0000259" key="1">
    <source>
        <dbReference type="Pfam" id="PF12697"/>
    </source>
</evidence>
<dbReference type="PANTHER" id="PTHR43798">
    <property type="entry name" value="MONOACYLGLYCEROL LIPASE"/>
    <property type="match status" value="1"/>
</dbReference>
<dbReference type="InterPro" id="IPR050266">
    <property type="entry name" value="AB_hydrolase_sf"/>
</dbReference>
<dbReference type="OMA" id="QDKHEAF"/>
<accession>A0A284QRQ0</accession>
<name>A0A284QRQ0_ARMOS</name>
<evidence type="ECO:0000313" key="2">
    <source>
        <dbReference type="EMBL" id="SJK99159.1"/>
    </source>
</evidence>
<proteinExistence type="predicted"/>
<dbReference type="EMBL" id="FUEG01000001">
    <property type="protein sequence ID" value="SJK99159.1"/>
    <property type="molecule type" value="Genomic_DNA"/>
</dbReference>
<dbReference type="InterPro" id="IPR029058">
    <property type="entry name" value="AB_hydrolase_fold"/>
</dbReference>
<dbReference type="Gene3D" id="3.40.50.1820">
    <property type="entry name" value="alpha/beta hydrolase"/>
    <property type="match status" value="1"/>
</dbReference>
<dbReference type="AlphaFoldDB" id="A0A284QRQ0"/>
<dbReference type="STRING" id="47428.A0A284QRQ0"/>
<gene>
    <name evidence="2" type="ORF">ARMOST_02447</name>
</gene>
<organism evidence="2 3">
    <name type="scientific">Armillaria ostoyae</name>
    <name type="common">Armillaria root rot fungus</name>
    <dbReference type="NCBI Taxonomy" id="47428"/>
    <lineage>
        <taxon>Eukaryota</taxon>
        <taxon>Fungi</taxon>
        <taxon>Dikarya</taxon>
        <taxon>Basidiomycota</taxon>
        <taxon>Agaricomycotina</taxon>
        <taxon>Agaricomycetes</taxon>
        <taxon>Agaricomycetidae</taxon>
        <taxon>Agaricales</taxon>
        <taxon>Marasmiineae</taxon>
        <taxon>Physalacriaceae</taxon>
        <taxon>Armillaria</taxon>
    </lineage>
</organism>
<dbReference type="OrthoDB" id="408373at2759"/>
<feature type="domain" description="AB hydrolase-1" evidence="1">
    <location>
        <begin position="27"/>
        <end position="258"/>
    </location>
</feature>
<keyword evidence="3" id="KW-1185">Reference proteome</keyword>
<evidence type="ECO:0000313" key="3">
    <source>
        <dbReference type="Proteomes" id="UP000219338"/>
    </source>
</evidence>
<dbReference type="InterPro" id="IPR000073">
    <property type="entry name" value="AB_hydrolase_1"/>
</dbReference>
<dbReference type="Pfam" id="PF12697">
    <property type="entry name" value="Abhydrolase_6"/>
    <property type="match status" value="1"/>
</dbReference>
<protein>
    <recommendedName>
        <fullName evidence="1">AB hydrolase-1 domain-containing protein</fullName>
    </recommendedName>
</protein>
<dbReference type="SUPFAM" id="SSF53474">
    <property type="entry name" value="alpha/beta-Hydrolases"/>
    <property type="match status" value="1"/>
</dbReference>
<dbReference type="PANTHER" id="PTHR43798:SF33">
    <property type="entry name" value="HYDROLASE, PUTATIVE (AFU_ORTHOLOGUE AFUA_2G14860)-RELATED"/>
    <property type="match status" value="1"/>
</dbReference>
<sequence length="277" mass="30656">MSGQFITSQDGTHIWADAAGTPGKPSVVFVHGFLTSSLNWTRQFGDRQLLESLYIIKYETRGHGRSDKPESEDAYVSARHAEDFQAVCTAFGVTKPVVVGWSLGGIIVPDILSRFGTSPLPVAGLIMFNAIPWRSMFPEILTPYSTNILPPLSSPELPDFQNALQELISAFFSPGYIAKVSFEERCAWIGSAASMDETALLSVSKELPILCIQATGDKLMEQDKHEAFMKRHFGNNLDYRRIPGGGHAPFYEFPENVNSMIIEFIQRVYDIGVDTGL</sequence>
<dbReference type="GO" id="GO:0016020">
    <property type="term" value="C:membrane"/>
    <property type="evidence" value="ECO:0007669"/>
    <property type="project" value="TreeGrafter"/>
</dbReference>